<organism evidence="11 12">
    <name type="scientific">Devosia litorisediminis</name>
    <dbReference type="NCBI Taxonomy" id="2829817"/>
    <lineage>
        <taxon>Bacteria</taxon>
        <taxon>Pseudomonadati</taxon>
        <taxon>Pseudomonadota</taxon>
        <taxon>Alphaproteobacteria</taxon>
        <taxon>Hyphomicrobiales</taxon>
        <taxon>Devosiaceae</taxon>
        <taxon>Devosia</taxon>
    </lineage>
</organism>
<evidence type="ECO:0000256" key="6">
    <source>
        <dbReference type="ARBA" id="ARBA00022989"/>
    </source>
</evidence>
<feature type="region of interest" description="Disordered" evidence="10">
    <location>
        <begin position="131"/>
        <end position="270"/>
    </location>
</feature>
<evidence type="ECO:0000256" key="2">
    <source>
        <dbReference type="ARBA" id="ARBA00022448"/>
    </source>
</evidence>
<evidence type="ECO:0000256" key="3">
    <source>
        <dbReference type="ARBA" id="ARBA00022475"/>
    </source>
</evidence>
<dbReference type="PANTHER" id="PTHR33162">
    <property type="entry name" value="SEC-INDEPENDENT PROTEIN TRANSLOCASE PROTEIN TATA, CHLOROPLASTIC"/>
    <property type="match status" value="1"/>
</dbReference>
<dbReference type="InterPro" id="IPR018448">
    <property type="entry name" value="TatB"/>
</dbReference>
<evidence type="ECO:0000256" key="8">
    <source>
        <dbReference type="ARBA" id="ARBA00023136"/>
    </source>
</evidence>
<keyword evidence="5 9" id="KW-0653">Protein transport</keyword>
<dbReference type="EMBL" id="JAGXTP010000001">
    <property type="protein sequence ID" value="MBS3848671.1"/>
    <property type="molecule type" value="Genomic_DNA"/>
</dbReference>
<name>A0A942EF50_9HYPH</name>
<comment type="function">
    <text evidence="9">Part of the twin-arginine translocation (Tat) system that transports large folded proteins containing a characteristic twin-arginine motif in their signal peptide across membranes. Together with TatC, TatB is part of a receptor directly interacting with Tat signal peptides. TatB may form an oligomeric binding site that transiently accommodates folded Tat precursor proteins before their translocation.</text>
</comment>
<keyword evidence="6 9" id="KW-1133">Transmembrane helix</keyword>
<feature type="compositionally biased region" description="Low complexity" evidence="10">
    <location>
        <begin position="213"/>
        <end position="241"/>
    </location>
</feature>
<evidence type="ECO:0000313" key="11">
    <source>
        <dbReference type="EMBL" id="MBS3848671.1"/>
    </source>
</evidence>
<proteinExistence type="inferred from homology"/>
<evidence type="ECO:0000256" key="1">
    <source>
        <dbReference type="ARBA" id="ARBA00004167"/>
    </source>
</evidence>
<sequence length="270" mass="27524">MLGLGWTEMLVIGVMALIVIGPKDLPVVMNRIGKVAGQIRRMGTEFQREINKTTGLDEVRNLRNSITAPLKKTSDEIRKEFNAMTPTGAKPSGVIKPADPDAESVVDEIKAKAGMSEPAKPKTADEIAREAGFKPAGPAPKTSSATFGKPAAKADKPAAAADKPAAKPKAARKAPAKAKAAPTSPVTSGDLPAVADTAADVKKPTPARKPAAKKAAPVAKKTAPAKAAATGADADVTPAKSALKKRAPAKSRAAATPKAAPKTAAKAGDE</sequence>
<comment type="caution">
    <text evidence="11">The sequence shown here is derived from an EMBL/GenBank/DDBJ whole genome shotgun (WGS) entry which is preliminary data.</text>
</comment>
<dbReference type="RefSeq" id="WP_212658201.1">
    <property type="nucleotide sequence ID" value="NZ_JAGXTP010000001.1"/>
</dbReference>
<evidence type="ECO:0000256" key="4">
    <source>
        <dbReference type="ARBA" id="ARBA00022692"/>
    </source>
</evidence>
<dbReference type="Gene3D" id="1.20.5.3310">
    <property type="match status" value="1"/>
</dbReference>
<dbReference type="GO" id="GO:0043953">
    <property type="term" value="P:protein transport by the Tat complex"/>
    <property type="evidence" value="ECO:0007669"/>
    <property type="project" value="UniProtKB-UniRule"/>
</dbReference>
<comment type="subunit">
    <text evidence="9">The Tat system comprises two distinct complexes: a TatABC complex, containing multiple copies of TatA, TatB and TatC subunits, and a separate TatA complex, containing only TatA subunits. Substrates initially bind to the TatABC complex, which probably triggers association of the separate TatA complex to form the active translocon.</text>
</comment>
<keyword evidence="3 9" id="KW-1003">Cell membrane</keyword>
<dbReference type="Pfam" id="PF02416">
    <property type="entry name" value="TatA_B_E"/>
    <property type="match status" value="1"/>
</dbReference>
<dbReference type="PANTHER" id="PTHR33162:SF1">
    <property type="entry name" value="SEC-INDEPENDENT PROTEIN TRANSLOCASE PROTEIN TATA, CHLOROPLASTIC"/>
    <property type="match status" value="1"/>
</dbReference>
<evidence type="ECO:0000256" key="10">
    <source>
        <dbReference type="SAM" id="MobiDB-lite"/>
    </source>
</evidence>
<keyword evidence="2 9" id="KW-0813">Transport</keyword>
<reference evidence="11" key="1">
    <citation type="submission" date="2021-04" db="EMBL/GenBank/DDBJ databases">
        <title>Devosia litorisediminis sp. nov., isolated from a sand dune.</title>
        <authorList>
            <person name="Park S."/>
            <person name="Yoon J.-H."/>
        </authorList>
    </citation>
    <scope>NUCLEOTIDE SEQUENCE</scope>
    <source>
        <strain evidence="11">BSSL-BM10</strain>
    </source>
</reference>
<evidence type="ECO:0000313" key="12">
    <source>
        <dbReference type="Proteomes" id="UP000678281"/>
    </source>
</evidence>
<evidence type="ECO:0000256" key="9">
    <source>
        <dbReference type="HAMAP-Rule" id="MF_00237"/>
    </source>
</evidence>
<dbReference type="HAMAP" id="MF_00237">
    <property type="entry name" value="TatB"/>
    <property type="match status" value="1"/>
</dbReference>
<dbReference type="GO" id="GO:0008320">
    <property type="term" value="F:protein transmembrane transporter activity"/>
    <property type="evidence" value="ECO:0007669"/>
    <property type="project" value="UniProtKB-UniRule"/>
</dbReference>
<comment type="subcellular location">
    <subcellularLocation>
        <location evidence="9">Cell membrane</location>
        <topology evidence="9">Single-pass membrane protein</topology>
    </subcellularLocation>
    <subcellularLocation>
        <location evidence="1">Membrane</location>
        <topology evidence="1">Single-pass membrane protein</topology>
    </subcellularLocation>
</comment>
<keyword evidence="7 9" id="KW-0811">Translocation</keyword>
<gene>
    <name evidence="9 11" type="primary">tatB</name>
    <name evidence="11" type="ORF">KD146_08175</name>
</gene>
<protein>
    <recommendedName>
        <fullName evidence="9">Sec-independent protein translocase protein TatB</fullName>
    </recommendedName>
</protein>
<accession>A0A942EF50</accession>
<dbReference type="AlphaFoldDB" id="A0A942EF50"/>
<keyword evidence="8 9" id="KW-0472">Membrane</keyword>
<dbReference type="InterPro" id="IPR003369">
    <property type="entry name" value="TatA/B/E"/>
</dbReference>
<dbReference type="NCBIfam" id="TIGR01410">
    <property type="entry name" value="tatB"/>
    <property type="match status" value="1"/>
</dbReference>
<feature type="compositionally biased region" description="Low complexity" evidence="10">
    <location>
        <begin position="250"/>
        <end position="270"/>
    </location>
</feature>
<dbReference type="PRINTS" id="PR01506">
    <property type="entry name" value="TATBPROTEIN"/>
</dbReference>
<keyword evidence="12" id="KW-1185">Reference proteome</keyword>
<evidence type="ECO:0000256" key="7">
    <source>
        <dbReference type="ARBA" id="ARBA00023010"/>
    </source>
</evidence>
<dbReference type="Proteomes" id="UP000678281">
    <property type="component" value="Unassembled WGS sequence"/>
</dbReference>
<dbReference type="GO" id="GO:0033281">
    <property type="term" value="C:TAT protein transport complex"/>
    <property type="evidence" value="ECO:0007669"/>
    <property type="project" value="UniProtKB-UniRule"/>
</dbReference>
<keyword evidence="4 9" id="KW-0812">Transmembrane</keyword>
<evidence type="ECO:0000256" key="5">
    <source>
        <dbReference type="ARBA" id="ARBA00022927"/>
    </source>
</evidence>
<comment type="similarity">
    <text evidence="9">Belongs to the TatB family.</text>
</comment>